<evidence type="ECO:0000313" key="5">
    <source>
        <dbReference type="Proteomes" id="UP000306584"/>
    </source>
</evidence>
<keyword evidence="3" id="KW-0732">Signal</keyword>
<feature type="coiled-coil region" evidence="1">
    <location>
        <begin position="322"/>
        <end position="360"/>
    </location>
</feature>
<protein>
    <recommendedName>
        <fullName evidence="6">GRIP domain-containing protein</fullName>
    </recommendedName>
</protein>
<feature type="chain" id="PRO_5020979961" description="GRIP domain-containing protein" evidence="3">
    <location>
        <begin position="20"/>
        <end position="1025"/>
    </location>
</feature>
<comment type="caution">
    <text evidence="4">The sequence shown here is derived from an EMBL/GenBank/DDBJ whole genome shotgun (WGS) entry which is preliminary data.</text>
</comment>
<proteinExistence type="predicted"/>
<evidence type="ECO:0008006" key="6">
    <source>
        <dbReference type="Google" id="ProtNLM"/>
    </source>
</evidence>
<dbReference type="Proteomes" id="UP000306584">
    <property type="component" value="Unassembled WGS sequence"/>
</dbReference>
<dbReference type="Gene3D" id="1.10.287.1490">
    <property type="match status" value="1"/>
</dbReference>
<reference evidence="4 5" key="1">
    <citation type="submission" date="2018-10" db="EMBL/GenBank/DDBJ databases">
        <title>Fifty Aureobasidium pullulans genomes reveal a recombining polyextremotolerant generalist.</title>
        <authorList>
            <person name="Gostincar C."/>
            <person name="Turk M."/>
            <person name="Zajc J."/>
            <person name="Gunde-Cimerman N."/>
        </authorList>
    </citation>
    <scope>NUCLEOTIDE SEQUENCE [LARGE SCALE GENOMIC DNA]</scope>
    <source>
        <strain evidence="4 5">EXF-6604</strain>
    </source>
</reference>
<feature type="coiled-coil region" evidence="1">
    <location>
        <begin position="266"/>
        <end position="293"/>
    </location>
</feature>
<feature type="coiled-coil region" evidence="1">
    <location>
        <begin position="759"/>
        <end position="954"/>
    </location>
</feature>
<gene>
    <name evidence="4" type="ORF">D6D01_09942</name>
</gene>
<dbReference type="AlphaFoldDB" id="A0A4S9JT28"/>
<organism evidence="4 5">
    <name type="scientific">Aureobasidium pullulans</name>
    <name type="common">Black yeast</name>
    <name type="synonym">Pullularia pullulans</name>
    <dbReference type="NCBI Taxonomy" id="5580"/>
    <lineage>
        <taxon>Eukaryota</taxon>
        <taxon>Fungi</taxon>
        <taxon>Dikarya</taxon>
        <taxon>Ascomycota</taxon>
        <taxon>Pezizomycotina</taxon>
        <taxon>Dothideomycetes</taxon>
        <taxon>Dothideomycetidae</taxon>
        <taxon>Dothideales</taxon>
        <taxon>Saccotheciaceae</taxon>
        <taxon>Aureobasidium</taxon>
    </lineage>
</organism>
<evidence type="ECO:0000256" key="1">
    <source>
        <dbReference type="SAM" id="Coils"/>
    </source>
</evidence>
<dbReference type="EMBL" id="QZBD01000777">
    <property type="protein sequence ID" value="THY06027.1"/>
    <property type="molecule type" value="Genomic_DNA"/>
</dbReference>
<feature type="region of interest" description="Disordered" evidence="2">
    <location>
        <begin position="72"/>
        <end position="129"/>
    </location>
</feature>
<feature type="signal peptide" evidence="3">
    <location>
        <begin position="1"/>
        <end position="19"/>
    </location>
</feature>
<feature type="coiled-coil region" evidence="1">
    <location>
        <begin position="496"/>
        <end position="688"/>
    </location>
</feature>
<name>A0A4S9JT28_AURPU</name>
<feature type="coiled-coil region" evidence="1">
    <location>
        <begin position="430"/>
        <end position="457"/>
    </location>
</feature>
<feature type="compositionally biased region" description="Low complexity" evidence="2">
    <location>
        <begin position="72"/>
        <end position="83"/>
    </location>
</feature>
<feature type="compositionally biased region" description="Acidic residues" evidence="2">
    <location>
        <begin position="103"/>
        <end position="121"/>
    </location>
</feature>
<evidence type="ECO:0000313" key="4">
    <source>
        <dbReference type="EMBL" id="THY06027.1"/>
    </source>
</evidence>
<evidence type="ECO:0000256" key="2">
    <source>
        <dbReference type="SAM" id="MobiDB-lite"/>
    </source>
</evidence>
<evidence type="ECO:0000256" key="3">
    <source>
        <dbReference type="SAM" id="SignalP"/>
    </source>
</evidence>
<sequence>MQFLHLVSLIIILPQLTQSEPLIPLHIMASDTYTKDMEMSGSNDKTAEMSTSGIEGMDINAAQSFDEEDNWSILSSTSSSEPSVTEQQHFISSPSPSSPFPDTEVESEAESGDESICESDNESCHSISSDNESICESSYSASSNESTCTEEQELDHARKCENLESLLKDFRNEIEECWSERVQLFDEKEAILKEKNDLVLEKHDLLNGTNLLLKQKKDLVDEKVELLGVVEGLTVQRSTNETSRRLEIGDLKSKHSKDLTTLQHVINEKTAMLAEKQELLEVAEALAKENRDEAARLRLGIEENEMDHVTDISDLVQVIHDKDLLLTERQKLLDAAEALAEQKSQDAEKFNLEIQRLREQEVATFDLMQKTIETLKNEHAQELRDTLTHFETLENVKQQEFQMYQHESDEQYKYLKDTMDHVEKERSKTMASSEQAIKDLKDKVKLHINENEELQRIYDGEVEKNKMLAVEVNMYRTIQSDVEMANSDLAHSKAWCDEVQDELALAQKKRDDLRTELADVKVDRDEVESTAYGLDLEMMQMADLACGKEEADKKLLAVQEELATANSDLARTKARCYGVEQECINLRYELFDDKPARDELEADVADIVFEMEEVEEKLDGAHEELAKANIEYLKIKEELVTANNKGLKLEAELQEKTNNYREHLSVVREELTAGLRDARATRDRLLANVSVVKDLIEEHRENDPERLTTEEKLATVNSDCRKLGRELKDQTFNHRQDLDQMTAYQHELKGDLYEAKSDRDALQNRLDAITDARNNLDEELEEVKCHRDDLQRKFQDMKVLHNQHLDEMRSELSETKLSRDAYQEQLRQSAADRTALKEELTRVMSDVGDSGRDLDDLTTEHTRLKVELEGIKSEDKDLKIKHDQLRMAPEKAPALEEDYLNLQSELNDVRKEMERVKGDRSSLQGELNDLMIKHDIVEEKLEEAMAAGNSLEDEMVEGINKEQVELMEAKKKLQTFHFIFPIIEKYSGHEFEQSLTNAADKGHISMEKLKTYVFSMMARPGKELQ</sequence>
<keyword evidence="1" id="KW-0175">Coiled coil</keyword>
<accession>A0A4S9JT28</accession>